<evidence type="ECO:0000313" key="1">
    <source>
        <dbReference type="EMBL" id="SCG71079.1"/>
    </source>
</evidence>
<proteinExistence type="predicted"/>
<evidence type="ECO:0008006" key="3">
    <source>
        <dbReference type="Google" id="ProtNLM"/>
    </source>
</evidence>
<name>A0A1C5JLH7_9ACTN</name>
<gene>
    <name evidence="1" type="ORF">GA0070560_13815</name>
</gene>
<evidence type="ECO:0000313" key="2">
    <source>
        <dbReference type="Proteomes" id="UP000199408"/>
    </source>
</evidence>
<keyword evidence="2" id="KW-1185">Reference proteome</keyword>
<dbReference type="AlphaFoldDB" id="A0A1C5JLH7"/>
<accession>A0A1C5JLH7</accession>
<reference evidence="2" key="1">
    <citation type="submission" date="2016-06" db="EMBL/GenBank/DDBJ databases">
        <authorList>
            <person name="Varghese N."/>
        </authorList>
    </citation>
    <scope>NUCLEOTIDE SEQUENCE [LARGE SCALE GENOMIC DNA]</scope>
    <source>
        <strain evidence="2">DSM 43171</strain>
    </source>
</reference>
<organism evidence="1 2">
    <name type="scientific">Micromonospora halophytica</name>
    <dbReference type="NCBI Taxonomy" id="47864"/>
    <lineage>
        <taxon>Bacteria</taxon>
        <taxon>Bacillati</taxon>
        <taxon>Actinomycetota</taxon>
        <taxon>Actinomycetes</taxon>
        <taxon>Micromonosporales</taxon>
        <taxon>Micromonosporaceae</taxon>
        <taxon>Micromonospora</taxon>
    </lineage>
</organism>
<dbReference type="RefSeq" id="WP_425412726.1">
    <property type="nucleotide sequence ID" value="NZ_FMDN01000038.1"/>
</dbReference>
<dbReference type="STRING" id="47864.GA0070560_13815"/>
<dbReference type="Proteomes" id="UP000199408">
    <property type="component" value="Unassembled WGS sequence"/>
</dbReference>
<sequence length="109" mass="12086">MDGPAVVAAYHDLYQVERSFRMTKSDLAARPVFHRLEDSIQAHLTVVFAALAISREAQARSGLSINKILKTLRPLRSATITIGTQQVTAHPRIPTETRTLLTALGWRGH</sequence>
<dbReference type="EMBL" id="FMDN01000038">
    <property type="protein sequence ID" value="SCG71079.1"/>
    <property type="molecule type" value="Genomic_DNA"/>
</dbReference>
<protein>
    <recommendedName>
        <fullName evidence="3">Transposase DDE domain-containing protein</fullName>
    </recommendedName>
</protein>